<dbReference type="GO" id="GO:0005737">
    <property type="term" value="C:cytoplasm"/>
    <property type="evidence" value="ECO:0007669"/>
    <property type="project" value="TreeGrafter"/>
</dbReference>
<dbReference type="AlphaFoldDB" id="A0A2I1K407"/>
<organism evidence="3 4">
    <name type="scientific">Falseniella ignava</name>
    <dbReference type="NCBI Taxonomy" id="137730"/>
    <lineage>
        <taxon>Bacteria</taxon>
        <taxon>Bacillati</taxon>
        <taxon>Bacillota</taxon>
        <taxon>Bacilli</taxon>
        <taxon>Lactobacillales</taxon>
        <taxon>Aerococcaceae</taxon>
        <taxon>Falseniella</taxon>
    </lineage>
</organism>
<dbReference type="RefSeq" id="WP_101953837.1">
    <property type="nucleotide sequence ID" value="NZ_PKHE01000003.1"/>
</dbReference>
<dbReference type="CDD" id="cd07067">
    <property type="entry name" value="HP_PGM_like"/>
    <property type="match status" value="1"/>
</dbReference>
<dbReference type="OrthoDB" id="4131070at2"/>
<dbReference type="PANTHER" id="PTHR48100:SF9">
    <property type="entry name" value="PHOSPHOGLYCERATE MUTASE 2 PARALOG"/>
    <property type="match status" value="1"/>
</dbReference>
<sequence length="235" mass="27067">MPSNDQGVTFYFIRHGQTYFNLYERMQGWSNAPLTKEGIRDVRRSGRGLADIHFDAIYSSDLRRTIDTAKIIHEENHHSDGLEIIPMPEFREVWFGSFEGLPIEDVWPKIKDHARIQHDIPTGSDVEIRHLLNTMKAKDPYAHAENYVEFWFRVESGLLKLLNRHAGTGHNVLVSCHGLTIRNLIEGLVADFDQTDALKNASVSIVKYHKGQFKLEVYNQVNHFKDEAEEASQHS</sequence>
<dbReference type="InterPro" id="IPR013078">
    <property type="entry name" value="His_Pase_superF_clade-1"/>
</dbReference>
<dbReference type="SUPFAM" id="SSF53254">
    <property type="entry name" value="Phosphoglycerate mutase-like"/>
    <property type="match status" value="1"/>
</dbReference>
<protein>
    <submittedName>
        <fullName evidence="3">Histidine phosphatase family protein</fullName>
    </submittedName>
</protein>
<feature type="binding site" evidence="2">
    <location>
        <position position="64"/>
    </location>
    <ligand>
        <name>substrate</name>
    </ligand>
</feature>
<dbReference type="Pfam" id="PF00300">
    <property type="entry name" value="His_Phos_1"/>
    <property type="match status" value="1"/>
</dbReference>
<dbReference type="Gene3D" id="3.40.50.1240">
    <property type="entry name" value="Phosphoglycerate mutase-like"/>
    <property type="match status" value="1"/>
</dbReference>
<proteinExistence type="predicted"/>
<accession>A0A2I1K407</accession>
<dbReference type="GO" id="GO:0016791">
    <property type="term" value="F:phosphatase activity"/>
    <property type="evidence" value="ECO:0007669"/>
    <property type="project" value="TreeGrafter"/>
</dbReference>
<feature type="active site" description="Proton donor/acceptor" evidence="1">
    <location>
        <position position="92"/>
    </location>
</feature>
<gene>
    <name evidence="3" type="ORF">CYJ57_01785</name>
</gene>
<dbReference type="Proteomes" id="UP000234384">
    <property type="component" value="Unassembled WGS sequence"/>
</dbReference>
<evidence type="ECO:0000313" key="4">
    <source>
        <dbReference type="Proteomes" id="UP000234384"/>
    </source>
</evidence>
<comment type="caution">
    <text evidence="3">The sequence shown here is derived from an EMBL/GenBank/DDBJ whole genome shotgun (WGS) entry which is preliminary data.</text>
</comment>
<dbReference type="PANTHER" id="PTHR48100">
    <property type="entry name" value="BROAD-SPECIFICITY PHOSPHATASE YOR283W-RELATED"/>
    <property type="match status" value="1"/>
</dbReference>
<dbReference type="SMART" id="SM00855">
    <property type="entry name" value="PGAM"/>
    <property type="match status" value="1"/>
</dbReference>
<name>A0A2I1K407_9LACT</name>
<evidence type="ECO:0000256" key="2">
    <source>
        <dbReference type="PIRSR" id="PIRSR613078-2"/>
    </source>
</evidence>
<reference evidence="3 4" key="1">
    <citation type="submission" date="2017-12" db="EMBL/GenBank/DDBJ databases">
        <title>Phylogenetic diversity of female urinary microbiome.</title>
        <authorList>
            <person name="Thomas-White K."/>
            <person name="Wolfe A.J."/>
        </authorList>
    </citation>
    <scope>NUCLEOTIDE SEQUENCE [LARGE SCALE GENOMIC DNA]</scope>
    <source>
        <strain evidence="3 4">UMB0898</strain>
    </source>
</reference>
<dbReference type="InterPro" id="IPR050275">
    <property type="entry name" value="PGM_Phosphatase"/>
</dbReference>
<dbReference type="EMBL" id="PKHE01000003">
    <property type="protein sequence ID" value="PKY90380.1"/>
    <property type="molecule type" value="Genomic_DNA"/>
</dbReference>
<evidence type="ECO:0000256" key="1">
    <source>
        <dbReference type="PIRSR" id="PIRSR613078-1"/>
    </source>
</evidence>
<feature type="active site" description="Tele-phosphohistidine intermediate" evidence="1">
    <location>
        <position position="15"/>
    </location>
</feature>
<feature type="binding site" evidence="2">
    <location>
        <begin position="14"/>
        <end position="21"/>
    </location>
    <ligand>
        <name>substrate</name>
    </ligand>
</feature>
<evidence type="ECO:0000313" key="3">
    <source>
        <dbReference type="EMBL" id="PKY90380.1"/>
    </source>
</evidence>
<dbReference type="InterPro" id="IPR029033">
    <property type="entry name" value="His_PPase_superfam"/>
</dbReference>